<dbReference type="STRING" id="5486.A0A367YAS6"/>
<gene>
    <name evidence="2" type="ORF">Cantr_09167</name>
</gene>
<keyword evidence="1" id="KW-0472">Membrane</keyword>
<dbReference type="Proteomes" id="UP000253472">
    <property type="component" value="Unassembled WGS sequence"/>
</dbReference>
<name>A0A367YAS6_9ASCO</name>
<keyword evidence="3" id="KW-1185">Reference proteome</keyword>
<keyword evidence="1" id="KW-1133">Transmembrane helix</keyword>
<accession>A0A367YAS6</accession>
<comment type="caution">
    <text evidence="2">The sequence shown here is derived from an EMBL/GenBank/DDBJ whole genome shotgun (WGS) entry which is preliminary data.</text>
</comment>
<feature type="transmembrane region" description="Helical" evidence="1">
    <location>
        <begin position="55"/>
        <end position="76"/>
    </location>
</feature>
<reference evidence="2 3" key="1">
    <citation type="submission" date="2018-06" db="EMBL/GenBank/DDBJ databases">
        <title>Whole genome sequencing of Candida tropicalis (genome annotated by CSBL at Korea University).</title>
        <authorList>
            <person name="Ahn J."/>
        </authorList>
    </citation>
    <scope>NUCLEOTIDE SEQUENCE [LARGE SCALE GENOMIC DNA]</scope>
    <source>
        <strain evidence="2 3">ATCC 20962</strain>
    </source>
</reference>
<evidence type="ECO:0000313" key="2">
    <source>
        <dbReference type="EMBL" id="RCK62750.1"/>
    </source>
</evidence>
<dbReference type="OrthoDB" id="4095433at2759"/>
<keyword evidence="1" id="KW-0812">Transmembrane</keyword>
<dbReference type="EMBL" id="QLNQ01000025">
    <property type="protein sequence ID" value="RCK62750.1"/>
    <property type="molecule type" value="Genomic_DNA"/>
</dbReference>
<organism evidence="2 3">
    <name type="scientific">Candida viswanathii</name>
    <dbReference type="NCBI Taxonomy" id="5486"/>
    <lineage>
        <taxon>Eukaryota</taxon>
        <taxon>Fungi</taxon>
        <taxon>Dikarya</taxon>
        <taxon>Ascomycota</taxon>
        <taxon>Saccharomycotina</taxon>
        <taxon>Pichiomycetes</taxon>
        <taxon>Debaryomycetaceae</taxon>
        <taxon>Candida/Lodderomyces clade</taxon>
        <taxon>Candida</taxon>
    </lineage>
</organism>
<sequence>MAPIIYSWQGDICRKDLRERQIVLISMNVFAQQTTAWISVLVWKTVEAPRFLKGYTFTACSAAALVIWTFLVLWLYKREERANARENGIVLFDSSKQDVEDIQIQVEGEKGQAKLD</sequence>
<dbReference type="AlphaFoldDB" id="A0A367YAS6"/>
<protein>
    <submittedName>
        <fullName evidence="2">Uncharacterized protein</fullName>
    </submittedName>
</protein>
<feature type="transmembrane region" description="Helical" evidence="1">
    <location>
        <begin position="22"/>
        <end position="43"/>
    </location>
</feature>
<proteinExistence type="predicted"/>
<evidence type="ECO:0000256" key="1">
    <source>
        <dbReference type="SAM" id="Phobius"/>
    </source>
</evidence>
<evidence type="ECO:0000313" key="3">
    <source>
        <dbReference type="Proteomes" id="UP000253472"/>
    </source>
</evidence>